<proteinExistence type="predicted"/>
<reference evidence="2 3" key="1">
    <citation type="submission" date="2020-02" db="EMBL/GenBank/DDBJ databases">
        <title>Comparative genomics of sulfur disproportionating microorganisms.</title>
        <authorList>
            <person name="Ward L.M."/>
            <person name="Bertran E."/>
            <person name="Johnston D.T."/>
        </authorList>
    </citation>
    <scope>NUCLEOTIDE SEQUENCE [LARGE SCALE GENOMIC DNA]</scope>
    <source>
        <strain evidence="2 3">DSM 3696</strain>
    </source>
</reference>
<dbReference type="Pfam" id="PF12728">
    <property type="entry name" value="HTH_17"/>
    <property type="match status" value="1"/>
</dbReference>
<accession>A0A7K3NKD3</accession>
<organism evidence="2 3">
    <name type="scientific">Desulfolutivibrio sulfodismutans</name>
    <dbReference type="NCBI Taxonomy" id="63561"/>
    <lineage>
        <taxon>Bacteria</taxon>
        <taxon>Pseudomonadati</taxon>
        <taxon>Thermodesulfobacteriota</taxon>
        <taxon>Desulfovibrionia</taxon>
        <taxon>Desulfovibrionales</taxon>
        <taxon>Desulfovibrionaceae</taxon>
        <taxon>Desulfolutivibrio</taxon>
    </lineage>
</organism>
<keyword evidence="3" id="KW-1185">Reference proteome</keyword>
<evidence type="ECO:0000259" key="1">
    <source>
        <dbReference type="Pfam" id="PF12728"/>
    </source>
</evidence>
<dbReference type="GO" id="GO:0003677">
    <property type="term" value="F:DNA binding"/>
    <property type="evidence" value="ECO:0007669"/>
    <property type="project" value="InterPro"/>
</dbReference>
<evidence type="ECO:0000313" key="2">
    <source>
        <dbReference type="EMBL" id="NDY56668.1"/>
    </source>
</evidence>
<comment type="caution">
    <text evidence="2">The sequence shown here is derived from an EMBL/GenBank/DDBJ whole genome shotgun (WGS) entry which is preliminary data.</text>
</comment>
<feature type="domain" description="Helix-turn-helix" evidence="1">
    <location>
        <begin position="11"/>
        <end position="56"/>
    </location>
</feature>
<protein>
    <submittedName>
        <fullName evidence="2">Helix-turn-helix domain-containing protein</fullName>
    </submittedName>
</protein>
<dbReference type="InterPro" id="IPR010093">
    <property type="entry name" value="SinI_DNA-bd"/>
</dbReference>
<sequence length="64" mass="7387">MAEMVVNMARVRELLGCSRSHVYRLVERGELRAIKVGDSRGLRVYLSSVESFKRRREIHPDEAA</sequence>
<dbReference type="AlphaFoldDB" id="A0A7K3NKD3"/>
<name>A0A7K3NKD3_9BACT</name>
<dbReference type="RefSeq" id="WP_163301721.1">
    <property type="nucleotide sequence ID" value="NZ_JAAGRQ010000024.1"/>
</dbReference>
<dbReference type="NCBIfam" id="TIGR01764">
    <property type="entry name" value="excise"/>
    <property type="match status" value="1"/>
</dbReference>
<dbReference type="Proteomes" id="UP000469724">
    <property type="component" value="Unassembled WGS sequence"/>
</dbReference>
<dbReference type="EMBL" id="JAAGRQ010000024">
    <property type="protein sequence ID" value="NDY56668.1"/>
    <property type="molecule type" value="Genomic_DNA"/>
</dbReference>
<dbReference type="InterPro" id="IPR041657">
    <property type="entry name" value="HTH_17"/>
</dbReference>
<evidence type="ECO:0000313" key="3">
    <source>
        <dbReference type="Proteomes" id="UP000469724"/>
    </source>
</evidence>
<gene>
    <name evidence="2" type="ORF">G3N56_07915</name>
</gene>